<feature type="region of interest" description="Disordered" evidence="1">
    <location>
        <begin position="1"/>
        <end position="82"/>
    </location>
</feature>
<proteinExistence type="predicted"/>
<protein>
    <submittedName>
        <fullName evidence="3">CHAT domain protein</fullName>
    </submittedName>
</protein>
<dbReference type="Pfam" id="PF12770">
    <property type="entry name" value="CHAT"/>
    <property type="match status" value="1"/>
</dbReference>
<sequence>MNSANERAAKASTPSTLKSRMREAERAAKDLAKVESDIGKIESKSAQESKKLSDAEKALAKEQAREASTRERAMQRSADSTKRKINQIDSTLSCALEDIEALKRLPEVIAVLFLAANPLDEDELRLDEEARSIHEMIRKSQHRDSVRLESRWAVRPLDALQAINEVEPTIVHFSGHGSDQDEIVFQDEQGNAKIVSLAAIVQMMKASSGKIRLVFFNTCYSRGQAEAVVDHLEAAIGMNDSIGDDAARVFASQFYSAVGFGKSVHTAFEQGKAALMLEDIPEDSIPELFVADGIDATQLIIVQPARVQE</sequence>
<dbReference type="EMBL" id="CP036349">
    <property type="protein sequence ID" value="QDV73812.1"/>
    <property type="molecule type" value="Genomic_DNA"/>
</dbReference>
<dbReference type="Proteomes" id="UP000316426">
    <property type="component" value="Chromosome"/>
</dbReference>
<accession>A0A518K7P5</accession>
<evidence type="ECO:0000313" key="4">
    <source>
        <dbReference type="Proteomes" id="UP000316426"/>
    </source>
</evidence>
<dbReference type="KEGG" id="bmei:Spa11_20110"/>
<dbReference type="InterPro" id="IPR024983">
    <property type="entry name" value="CHAT_dom"/>
</dbReference>
<dbReference type="AlphaFoldDB" id="A0A518K7P5"/>
<evidence type="ECO:0000313" key="3">
    <source>
        <dbReference type="EMBL" id="QDV73812.1"/>
    </source>
</evidence>
<gene>
    <name evidence="3" type="ORF">Spa11_20110</name>
</gene>
<evidence type="ECO:0000259" key="2">
    <source>
        <dbReference type="Pfam" id="PF12770"/>
    </source>
</evidence>
<evidence type="ECO:0000256" key="1">
    <source>
        <dbReference type="SAM" id="MobiDB-lite"/>
    </source>
</evidence>
<reference evidence="3 4" key="1">
    <citation type="submission" date="2019-02" db="EMBL/GenBank/DDBJ databases">
        <title>Deep-cultivation of Planctomycetes and their phenomic and genomic characterization uncovers novel biology.</title>
        <authorList>
            <person name="Wiegand S."/>
            <person name="Jogler M."/>
            <person name="Boedeker C."/>
            <person name="Pinto D."/>
            <person name="Vollmers J."/>
            <person name="Rivas-Marin E."/>
            <person name="Kohn T."/>
            <person name="Peeters S.H."/>
            <person name="Heuer A."/>
            <person name="Rast P."/>
            <person name="Oberbeckmann S."/>
            <person name="Bunk B."/>
            <person name="Jeske O."/>
            <person name="Meyerdierks A."/>
            <person name="Storesund J.E."/>
            <person name="Kallscheuer N."/>
            <person name="Luecker S."/>
            <person name="Lage O.M."/>
            <person name="Pohl T."/>
            <person name="Merkel B.J."/>
            <person name="Hornburger P."/>
            <person name="Mueller R.-W."/>
            <person name="Bruemmer F."/>
            <person name="Labrenz M."/>
            <person name="Spormann A.M."/>
            <person name="Op den Camp H."/>
            <person name="Overmann J."/>
            <person name="Amann R."/>
            <person name="Jetten M.S.M."/>
            <person name="Mascher T."/>
            <person name="Medema M.H."/>
            <person name="Devos D.P."/>
            <person name="Kaster A.-K."/>
            <person name="Ovreas L."/>
            <person name="Rohde M."/>
            <person name="Galperin M.Y."/>
            <person name="Jogler C."/>
        </authorList>
    </citation>
    <scope>NUCLEOTIDE SEQUENCE [LARGE SCALE GENOMIC DNA]</scope>
    <source>
        <strain evidence="3 4">Spa11</strain>
    </source>
</reference>
<feature type="compositionally biased region" description="Basic and acidic residues" evidence="1">
    <location>
        <begin position="20"/>
        <end position="82"/>
    </location>
</feature>
<feature type="domain" description="CHAT" evidence="2">
    <location>
        <begin position="127"/>
        <end position="279"/>
    </location>
</feature>
<name>A0A518K7P5_9BACT</name>
<organism evidence="3 4">
    <name type="scientific">Botrimarina mediterranea</name>
    <dbReference type="NCBI Taxonomy" id="2528022"/>
    <lineage>
        <taxon>Bacteria</taxon>
        <taxon>Pseudomonadati</taxon>
        <taxon>Planctomycetota</taxon>
        <taxon>Planctomycetia</taxon>
        <taxon>Pirellulales</taxon>
        <taxon>Lacipirellulaceae</taxon>
        <taxon>Botrimarina</taxon>
    </lineage>
</organism>
<keyword evidence="4" id="KW-1185">Reference proteome</keyword>